<reference evidence="1 2" key="1">
    <citation type="submission" date="2018-11" db="EMBL/GenBank/DDBJ databases">
        <authorList>
            <consortium name="Pathogen Informatics"/>
        </authorList>
    </citation>
    <scope>NUCLEOTIDE SEQUENCE [LARGE SCALE GENOMIC DNA]</scope>
</reference>
<name>A0A3P7J6I5_STRVU</name>
<keyword evidence="2" id="KW-1185">Reference proteome</keyword>
<dbReference type="AlphaFoldDB" id="A0A3P7J6I5"/>
<gene>
    <name evidence="1" type="ORF">SVUK_LOCUS8502</name>
</gene>
<evidence type="ECO:0000313" key="1">
    <source>
        <dbReference type="EMBL" id="VDM73504.1"/>
    </source>
</evidence>
<sequence>MSTLNASLLRRTELRKQLAELDADIDAERVGCRLLMQRRNTIRRAVERCEERKLDLLLENEW</sequence>
<protein>
    <submittedName>
        <fullName evidence="1">Uncharacterized protein</fullName>
    </submittedName>
</protein>
<accession>A0A3P7J6I5</accession>
<evidence type="ECO:0000313" key="2">
    <source>
        <dbReference type="Proteomes" id="UP000270094"/>
    </source>
</evidence>
<organism evidence="1 2">
    <name type="scientific">Strongylus vulgaris</name>
    <name type="common">Blood worm</name>
    <dbReference type="NCBI Taxonomy" id="40348"/>
    <lineage>
        <taxon>Eukaryota</taxon>
        <taxon>Metazoa</taxon>
        <taxon>Ecdysozoa</taxon>
        <taxon>Nematoda</taxon>
        <taxon>Chromadorea</taxon>
        <taxon>Rhabditida</taxon>
        <taxon>Rhabditina</taxon>
        <taxon>Rhabditomorpha</taxon>
        <taxon>Strongyloidea</taxon>
        <taxon>Strongylidae</taxon>
        <taxon>Strongylus</taxon>
    </lineage>
</organism>
<proteinExistence type="predicted"/>
<dbReference type="Proteomes" id="UP000270094">
    <property type="component" value="Unassembled WGS sequence"/>
</dbReference>
<dbReference type="EMBL" id="UYYB01031029">
    <property type="protein sequence ID" value="VDM73504.1"/>
    <property type="molecule type" value="Genomic_DNA"/>
</dbReference>